<evidence type="ECO:0000256" key="2">
    <source>
        <dbReference type="ARBA" id="ARBA00022692"/>
    </source>
</evidence>
<feature type="transmembrane region" description="Helical" evidence="8">
    <location>
        <begin position="88"/>
        <end position="111"/>
    </location>
</feature>
<keyword evidence="7" id="KW-0807">Transducer</keyword>
<dbReference type="Proteomes" id="UP000663852">
    <property type="component" value="Unassembled WGS sequence"/>
</dbReference>
<keyword evidence="2 8" id="KW-0812">Transmembrane</keyword>
<dbReference type="Proteomes" id="UP000663828">
    <property type="component" value="Unassembled WGS sequence"/>
</dbReference>
<feature type="domain" description="G-protein coupled receptors family 1 profile" evidence="9">
    <location>
        <begin position="25"/>
        <end position="275"/>
    </location>
</feature>
<organism evidence="11 13">
    <name type="scientific">Adineta ricciae</name>
    <name type="common">Rotifer</name>
    <dbReference type="NCBI Taxonomy" id="249248"/>
    <lineage>
        <taxon>Eukaryota</taxon>
        <taxon>Metazoa</taxon>
        <taxon>Spiralia</taxon>
        <taxon>Gnathifera</taxon>
        <taxon>Rotifera</taxon>
        <taxon>Eurotatoria</taxon>
        <taxon>Bdelloidea</taxon>
        <taxon>Adinetida</taxon>
        <taxon>Adinetidae</taxon>
        <taxon>Adineta</taxon>
    </lineage>
</organism>
<keyword evidence="12" id="KW-1185">Reference proteome</keyword>
<evidence type="ECO:0000256" key="5">
    <source>
        <dbReference type="ARBA" id="ARBA00023136"/>
    </source>
</evidence>
<accession>A0A815M3X5</accession>
<protein>
    <recommendedName>
        <fullName evidence="9">G-protein coupled receptors family 1 profile domain-containing protein</fullName>
    </recommendedName>
</protein>
<dbReference type="InterPro" id="IPR017452">
    <property type="entry name" value="GPCR_Rhodpsn_7TM"/>
</dbReference>
<reference evidence="11" key="1">
    <citation type="submission" date="2021-02" db="EMBL/GenBank/DDBJ databases">
        <authorList>
            <person name="Nowell W R."/>
        </authorList>
    </citation>
    <scope>NUCLEOTIDE SEQUENCE</scope>
</reference>
<keyword evidence="4" id="KW-0297">G-protein coupled receptor</keyword>
<dbReference type="GO" id="GO:0004930">
    <property type="term" value="F:G protein-coupled receptor activity"/>
    <property type="evidence" value="ECO:0007669"/>
    <property type="project" value="UniProtKB-KW"/>
</dbReference>
<evidence type="ECO:0000256" key="7">
    <source>
        <dbReference type="ARBA" id="ARBA00023224"/>
    </source>
</evidence>
<feature type="transmembrane region" description="Helical" evidence="8">
    <location>
        <begin position="212"/>
        <end position="235"/>
    </location>
</feature>
<feature type="transmembrane region" description="Helical" evidence="8">
    <location>
        <begin position="132"/>
        <end position="150"/>
    </location>
</feature>
<keyword evidence="5 8" id="KW-0472">Membrane</keyword>
<sequence length="306" mass="35329">MSLVFISQQIIIYSAMIYLVFGVIGNAISIYIFSSVSVYRRTPATFYFLIEAIFKNIYLLTNLLPRIIGYSYGYEFANISSLWCKFRQAILIMSSTVVVAHTCMSAVDQYLVTSSKAYLRQKSQIKMSHRSFVIIIIVCSLHAIPFFIYLDISPITKICASFNPILTTYFPIFSLVIICTMPILFMSVFGSLTYRNIRQTTVLAEHQADRQLVTMTFLDITLSFFCSAPLAIYHIYNIITSGMIKDQDRLLKEYFAYVIISTEITLYYALSFYIFLFSSSRFRRNVKERLFGKRQTNVILPNTQTK</sequence>
<keyword evidence="6" id="KW-0675">Receptor</keyword>
<dbReference type="GO" id="GO:0005886">
    <property type="term" value="C:plasma membrane"/>
    <property type="evidence" value="ECO:0007669"/>
    <property type="project" value="TreeGrafter"/>
</dbReference>
<keyword evidence="3 8" id="KW-1133">Transmembrane helix</keyword>
<feature type="transmembrane region" description="Helical" evidence="8">
    <location>
        <begin position="255"/>
        <end position="277"/>
    </location>
</feature>
<feature type="transmembrane region" description="Helical" evidence="8">
    <location>
        <begin position="46"/>
        <end position="68"/>
    </location>
</feature>
<evidence type="ECO:0000259" key="9">
    <source>
        <dbReference type="PROSITE" id="PS50262"/>
    </source>
</evidence>
<evidence type="ECO:0000313" key="13">
    <source>
        <dbReference type="Proteomes" id="UP000663852"/>
    </source>
</evidence>
<evidence type="ECO:0000256" key="8">
    <source>
        <dbReference type="SAM" id="Phobius"/>
    </source>
</evidence>
<dbReference type="OrthoDB" id="10462054at2759"/>
<evidence type="ECO:0000313" key="12">
    <source>
        <dbReference type="Proteomes" id="UP000663828"/>
    </source>
</evidence>
<evidence type="ECO:0000313" key="10">
    <source>
        <dbReference type="EMBL" id="CAF1053625.1"/>
    </source>
</evidence>
<evidence type="ECO:0000256" key="6">
    <source>
        <dbReference type="ARBA" id="ARBA00023170"/>
    </source>
</evidence>
<dbReference type="Gene3D" id="1.20.1070.10">
    <property type="entry name" value="Rhodopsin 7-helix transmembrane proteins"/>
    <property type="match status" value="1"/>
</dbReference>
<dbReference type="EMBL" id="CAJNOJ010000364">
    <property type="protein sequence ID" value="CAF1418814.1"/>
    <property type="molecule type" value="Genomic_DNA"/>
</dbReference>
<evidence type="ECO:0000256" key="3">
    <source>
        <dbReference type="ARBA" id="ARBA00022989"/>
    </source>
</evidence>
<feature type="transmembrane region" description="Helical" evidence="8">
    <location>
        <begin position="12"/>
        <end position="34"/>
    </location>
</feature>
<evidence type="ECO:0000313" key="11">
    <source>
        <dbReference type="EMBL" id="CAF1418814.1"/>
    </source>
</evidence>
<dbReference type="SUPFAM" id="SSF81321">
    <property type="entry name" value="Family A G protein-coupled receptor-like"/>
    <property type="match status" value="1"/>
</dbReference>
<gene>
    <name evidence="11" type="ORF">EDS130_LOCUS37304</name>
    <name evidence="10" type="ORF">XAT740_LOCUS15906</name>
</gene>
<comment type="subcellular location">
    <subcellularLocation>
        <location evidence="1">Membrane</location>
        <topology evidence="1">Multi-pass membrane protein</topology>
    </subcellularLocation>
</comment>
<evidence type="ECO:0000256" key="1">
    <source>
        <dbReference type="ARBA" id="ARBA00004141"/>
    </source>
</evidence>
<name>A0A815M3X5_ADIRI</name>
<proteinExistence type="predicted"/>
<dbReference type="PANTHER" id="PTHR24243">
    <property type="entry name" value="G-PROTEIN COUPLED RECEPTOR"/>
    <property type="match status" value="1"/>
</dbReference>
<feature type="transmembrane region" description="Helical" evidence="8">
    <location>
        <begin position="170"/>
        <end position="192"/>
    </location>
</feature>
<evidence type="ECO:0000256" key="4">
    <source>
        <dbReference type="ARBA" id="ARBA00023040"/>
    </source>
</evidence>
<dbReference type="EMBL" id="CAJNOR010000998">
    <property type="protein sequence ID" value="CAF1053625.1"/>
    <property type="molecule type" value="Genomic_DNA"/>
</dbReference>
<dbReference type="PROSITE" id="PS50262">
    <property type="entry name" value="G_PROTEIN_RECEP_F1_2"/>
    <property type="match status" value="1"/>
</dbReference>
<comment type="caution">
    <text evidence="11">The sequence shown here is derived from an EMBL/GenBank/DDBJ whole genome shotgun (WGS) entry which is preliminary data.</text>
</comment>
<dbReference type="AlphaFoldDB" id="A0A815M3X5"/>
<dbReference type="PANTHER" id="PTHR24243:SF230">
    <property type="entry name" value="G-PROTEIN COUPLED RECEPTORS FAMILY 1 PROFILE DOMAIN-CONTAINING PROTEIN"/>
    <property type="match status" value="1"/>
</dbReference>